<dbReference type="InterPro" id="IPR027417">
    <property type="entry name" value="P-loop_NTPase"/>
</dbReference>
<sequence length="186" mass="18677">MRVVPALPDSPLRPESPRWPTGIATLDAALGGGFAQGCVHEIYAAEPADAAAAAGFSAALASGMSGRADGRAGPGTGRGQRAVLWLRARRSVQAAGLLQGRGWAELGGAPELGLVGVVPDTLALLRAGVDALRHAPLGAVIVEGCGAMRELDLTASRRLVLAAQGSGVPLLLLRLDASPAPSAAQT</sequence>
<evidence type="ECO:0008006" key="3">
    <source>
        <dbReference type="Google" id="ProtNLM"/>
    </source>
</evidence>
<reference evidence="1" key="1">
    <citation type="submission" date="2022-03" db="EMBL/GenBank/DDBJ databases">
        <title>Identification of a novel bacterium isolated from mangrove sediments.</title>
        <authorList>
            <person name="Pan X."/>
        </authorList>
    </citation>
    <scope>NUCLEOTIDE SEQUENCE</scope>
    <source>
        <strain evidence="1">B1949</strain>
    </source>
</reference>
<comment type="caution">
    <text evidence="1">The sequence shown here is derived from an EMBL/GenBank/DDBJ whole genome shotgun (WGS) entry which is preliminary data.</text>
</comment>
<proteinExistence type="predicted"/>
<feature type="non-terminal residue" evidence="1">
    <location>
        <position position="186"/>
    </location>
</feature>
<dbReference type="EMBL" id="JALHLF010000156">
    <property type="protein sequence ID" value="MCJ2184842.1"/>
    <property type="molecule type" value="Genomic_DNA"/>
</dbReference>
<dbReference type="Gene3D" id="3.40.50.300">
    <property type="entry name" value="P-loop containing nucleotide triphosphate hydrolases"/>
    <property type="match status" value="1"/>
</dbReference>
<keyword evidence="2" id="KW-1185">Reference proteome</keyword>
<protein>
    <recommendedName>
        <fullName evidence="3">Recombinase A</fullName>
    </recommendedName>
</protein>
<name>A0ABT0BIE8_9SPHN</name>
<accession>A0ABT0BIE8</accession>
<evidence type="ECO:0000313" key="2">
    <source>
        <dbReference type="Proteomes" id="UP001162881"/>
    </source>
</evidence>
<organism evidence="1 2">
    <name type="scientific">Novosphingobium organovorum</name>
    <dbReference type="NCBI Taxonomy" id="2930092"/>
    <lineage>
        <taxon>Bacteria</taxon>
        <taxon>Pseudomonadati</taxon>
        <taxon>Pseudomonadota</taxon>
        <taxon>Alphaproteobacteria</taxon>
        <taxon>Sphingomonadales</taxon>
        <taxon>Sphingomonadaceae</taxon>
        <taxon>Novosphingobium</taxon>
    </lineage>
</organism>
<dbReference type="Proteomes" id="UP001162881">
    <property type="component" value="Unassembled WGS sequence"/>
</dbReference>
<evidence type="ECO:0000313" key="1">
    <source>
        <dbReference type="EMBL" id="MCJ2184842.1"/>
    </source>
</evidence>
<gene>
    <name evidence="1" type="ORF">MTR62_19420</name>
</gene>